<accession>A0A5B8V4P3</accession>
<evidence type="ECO:0000256" key="1">
    <source>
        <dbReference type="ARBA" id="ARBA00001913"/>
    </source>
</evidence>
<evidence type="ECO:0000259" key="8">
    <source>
        <dbReference type="Pfam" id="PF18962"/>
    </source>
</evidence>
<dbReference type="NCBIfam" id="TIGR04183">
    <property type="entry name" value="Por_Secre_tail"/>
    <property type="match status" value="1"/>
</dbReference>
<evidence type="ECO:0000259" key="7">
    <source>
        <dbReference type="Pfam" id="PF00884"/>
    </source>
</evidence>
<dbReference type="GO" id="GO:0004423">
    <property type="term" value="F:iduronate-2-sulfatase activity"/>
    <property type="evidence" value="ECO:0007669"/>
    <property type="project" value="InterPro"/>
</dbReference>
<keyword evidence="6" id="KW-0106">Calcium</keyword>
<dbReference type="RefSeq" id="WP_147187795.1">
    <property type="nucleotide sequence ID" value="NZ_CP042435.1"/>
</dbReference>
<keyword evidence="5 9" id="KW-0378">Hydrolase</keyword>
<comment type="similarity">
    <text evidence="2">Belongs to the sulfatase family.</text>
</comment>
<comment type="cofactor">
    <cofactor evidence="1">
        <name>Ca(2+)</name>
        <dbReference type="ChEBI" id="CHEBI:29108"/>
    </cofactor>
</comment>
<evidence type="ECO:0000256" key="2">
    <source>
        <dbReference type="ARBA" id="ARBA00008779"/>
    </source>
</evidence>
<dbReference type="SUPFAM" id="SSF53649">
    <property type="entry name" value="Alkaline phosphatase-like"/>
    <property type="match status" value="1"/>
</dbReference>
<dbReference type="PANTHER" id="PTHR45953:SF1">
    <property type="entry name" value="IDURONATE 2-SULFATASE"/>
    <property type="match status" value="1"/>
</dbReference>
<dbReference type="GO" id="GO:0016740">
    <property type="term" value="F:transferase activity"/>
    <property type="evidence" value="ECO:0007669"/>
    <property type="project" value="UniProtKB-KW"/>
</dbReference>
<dbReference type="InterPro" id="IPR017850">
    <property type="entry name" value="Alkaline_phosphatase_core_sf"/>
</dbReference>
<dbReference type="Gene3D" id="3.40.720.10">
    <property type="entry name" value="Alkaline Phosphatase, subunit A"/>
    <property type="match status" value="1"/>
</dbReference>
<dbReference type="Pfam" id="PF00884">
    <property type="entry name" value="Sulfatase"/>
    <property type="match status" value="1"/>
</dbReference>
<evidence type="ECO:0000256" key="6">
    <source>
        <dbReference type="ARBA" id="ARBA00022837"/>
    </source>
</evidence>
<evidence type="ECO:0000313" key="9">
    <source>
        <dbReference type="EMBL" id="QEC65995.1"/>
    </source>
</evidence>
<feature type="domain" description="Sulfatase N-terminal" evidence="7">
    <location>
        <begin position="37"/>
        <end position="371"/>
    </location>
</feature>
<proteinExistence type="inferred from homology"/>
<dbReference type="GO" id="GO:0005737">
    <property type="term" value="C:cytoplasm"/>
    <property type="evidence" value="ECO:0007669"/>
    <property type="project" value="TreeGrafter"/>
</dbReference>
<dbReference type="Proteomes" id="UP000321533">
    <property type="component" value="Chromosome"/>
</dbReference>
<dbReference type="GO" id="GO:0046872">
    <property type="term" value="F:metal ion binding"/>
    <property type="evidence" value="ECO:0007669"/>
    <property type="project" value="UniProtKB-KW"/>
</dbReference>
<dbReference type="PANTHER" id="PTHR45953">
    <property type="entry name" value="IDURONATE 2-SULFATASE"/>
    <property type="match status" value="1"/>
</dbReference>
<feature type="domain" description="Secretion system C-terminal sorting" evidence="8">
    <location>
        <begin position="499"/>
        <end position="570"/>
    </location>
</feature>
<evidence type="ECO:0000256" key="5">
    <source>
        <dbReference type="ARBA" id="ARBA00022801"/>
    </source>
</evidence>
<keyword evidence="4" id="KW-0732">Signal</keyword>
<dbReference type="CDD" id="cd16030">
    <property type="entry name" value="iduronate-2-sulfatase"/>
    <property type="match status" value="1"/>
</dbReference>
<dbReference type="Pfam" id="PF18962">
    <property type="entry name" value="Por_Secre_tail"/>
    <property type="match status" value="1"/>
</dbReference>
<reference evidence="9 10" key="1">
    <citation type="journal article" date="2016" name="Int. J. Syst. Evol. Microbiol.">
        <title>Panacibacter ginsenosidivorans gen. nov., sp. nov., with ginsenoside converting activity isolated from soil of a ginseng field.</title>
        <authorList>
            <person name="Siddiqi M.Z."/>
            <person name="Muhammad Shafi S."/>
            <person name="Choi K.D."/>
            <person name="Im W.T."/>
        </authorList>
    </citation>
    <scope>NUCLEOTIDE SEQUENCE [LARGE SCALE GENOMIC DNA]</scope>
    <source>
        <strain evidence="9 10">Gsoil1550</strain>
    </source>
</reference>
<dbReference type="KEGG" id="pgin:FRZ67_01250"/>
<gene>
    <name evidence="9" type="ORF">FRZ67_01250</name>
</gene>
<organism evidence="9 10">
    <name type="scientific">Panacibacter ginsenosidivorans</name>
    <dbReference type="NCBI Taxonomy" id="1813871"/>
    <lineage>
        <taxon>Bacteria</taxon>
        <taxon>Pseudomonadati</taxon>
        <taxon>Bacteroidota</taxon>
        <taxon>Chitinophagia</taxon>
        <taxon>Chitinophagales</taxon>
        <taxon>Chitinophagaceae</taxon>
        <taxon>Panacibacter</taxon>
    </lineage>
</organism>
<sequence length="577" mass="64085">MPPISKRLVITCRLLLFLLFAFIKPFALFSQTTQHYNVLFIIVDDMNEKAGMFGYPAVLTPNLQRLARRGVVFRKAYTQFPLCNPSRTSLLSGWRPDKTGIYDNKTSPRSKMGQQVKFLPEYFGVYGYHTERVGKVMHGGFQDEIAWNYSDKTRSDDFSSESDLGSWWVTNLQDSKTINGIYAGAMVKRMQLQPAQPFFLALGLTVHSPFTPSLKYWNMYGEPSVQQLLPINNKGDKGTLKGNGSGNIVLPDTPPNDRKDAPGAAFPSQILKTTTDWQNTRHAYFAEVTEMDAQLGTVLDEMDRQNLWQNTVVVFVSDHGQHLGEHEGLWGKNTLFEESDLAPLIVCVPGKKAGVSDALVEFVDIYPSLAEICSLPAPSGMEGSSFAKVIDNVSTPWKRAVFTQVTRASTIGRSASTGQYRYNSWGRVGEELYDHATDPFEYTNLAENKAYSTQLNTMRTILNEGWTKSLPPGAGVASFAINNSYVTKPAIQSQISVKIFPNPSTGNIIVSLDNQHAGIVAITVYDNAGKSVFKTTHLLNEGSNTINLQLSSLAAGIYTLDLKHKDFNQTINLLIKK</sequence>
<dbReference type="AlphaFoldDB" id="A0A5B8V4P3"/>
<keyword evidence="10" id="KW-1185">Reference proteome</keyword>
<dbReference type="InterPro" id="IPR035874">
    <property type="entry name" value="IDS"/>
</dbReference>
<keyword evidence="9" id="KW-0808">Transferase</keyword>
<evidence type="ECO:0000256" key="3">
    <source>
        <dbReference type="ARBA" id="ARBA00022723"/>
    </source>
</evidence>
<dbReference type="InterPro" id="IPR026444">
    <property type="entry name" value="Secre_tail"/>
</dbReference>
<keyword evidence="3" id="KW-0479">Metal-binding</keyword>
<dbReference type="InterPro" id="IPR000917">
    <property type="entry name" value="Sulfatase_N"/>
</dbReference>
<protein>
    <submittedName>
        <fullName evidence="9">Sulfatase-like hydrolase/transferase</fullName>
    </submittedName>
</protein>
<dbReference type="EMBL" id="CP042435">
    <property type="protein sequence ID" value="QEC65995.1"/>
    <property type="molecule type" value="Genomic_DNA"/>
</dbReference>
<name>A0A5B8V4P3_9BACT</name>
<evidence type="ECO:0000256" key="4">
    <source>
        <dbReference type="ARBA" id="ARBA00022729"/>
    </source>
</evidence>
<evidence type="ECO:0000313" key="10">
    <source>
        <dbReference type="Proteomes" id="UP000321533"/>
    </source>
</evidence>